<dbReference type="PATRIC" id="fig|43675.28.peg.1500"/>
<reference evidence="5" key="1">
    <citation type="submission" date="2015-08" db="EMBL/GenBank/DDBJ databases">
        <title>Complete genome sequence of Rothia mucilaginosa strain NUM-Rm6536.</title>
        <authorList>
            <person name="Nambu T."/>
        </authorList>
    </citation>
    <scope>NUCLEOTIDE SEQUENCE [LARGE SCALE GENOMIC DNA]</scope>
    <source>
        <strain evidence="5">NUM-Rm6536</strain>
    </source>
</reference>
<organism evidence="4">
    <name type="scientific">Rothia mucilaginosa</name>
    <dbReference type="NCBI Taxonomy" id="43675"/>
    <lineage>
        <taxon>Bacteria</taxon>
        <taxon>Bacillati</taxon>
        <taxon>Actinomycetota</taxon>
        <taxon>Actinomycetes</taxon>
        <taxon>Micrococcales</taxon>
        <taxon>Micrococcaceae</taxon>
        <taxon>Rothia</taxon>
    </lineage>
</organism>
<sequence length="217" mass="23020">MSRIISGAAGGVRLASVPGDNTRPTTDRVKESLFSKLESYDIIRGARVLDAFGGSGALGCEALSRGAASVTLLDTYPKAVAVIRKNVAAVEKAMGRTGSSGATGSAARVQQSQALTYVKSASGPWDLVFVDPPYAMPNEQVSELLQALTPKLTEGAVVVVERSSRDPEPVWGEGLYCFSTRQHGETVLYYVEPDEVEEQTGDEFDNESGEDAEELAA</sequence>
<evidence type="ECO:0000313" key="4">
    <source>
        <dbReference type="EMBL" id="BAS20712.1"/>
    </source>
</evidence>
<accession>A0A0K2S1N5</accession>
<dbReference type="Proteomes" id="UP000066203">
    <property type="component" value="Chromosome"/>
</dbReference>
<name>A0A0K2S1N5_9MICC</name>
<dbReference type="InterPro" id="IPR004398">
    <property type="entry name" value="RNA_MeTrfase_RsmD"/>
</dbReference>
<dbReference type="NCBIfam" id="TIGR00095">
    <property type="entry name" value="16S rRNA (guanine(966)-N(2))-methyltransferase RsmD"/>
    <property type="match status" value="1"/>
</dbReference>
<dbReference type="EMBL" id="AP014938">
    <property type="protein sequence ID" value="BAS20712.1"/>
    <property type="molecule type" value="Genomic_DNA"/>
</dbReference>
<gene>
    <name evidence="4" type="ORF">RM6536_1465</name>
</gene>
<dbReference type="SUPFAM" id="SSF53335">
    <property type="entry name" value="S-adenosyl-L-methionine-dependent methyltransferases"/>
    <property type="match status" value="1"/>
</dbReference>
<dbReference type="PANTHER" id="PTHR43542:SF1">
    <property type="entry name" value="METHYLTRANSFERASE"/>
    <property type="match status" value="1"/>
</dbReference>
<dbReference type="PANTHER" id="PTHR43542">
    <property type="entry name" value="METHYLTRANSFERASE"/>
    <property type="match status" value="1"/>
</dbReference>
<feature type="region of interest" description="Disordered" evidence="3">
    <location>
        <begin position="195"/>
        <end position="217"/>
    </location>
</feature>
<dbReference type="CDD" id="cd02440">
    <property type="entry name" value="AdoMet_MTases"/>
    <property type="match status" value="1"/>
</dbReference>
<keyword evidence="2 4" id="KW-0808">Transferase</keyword>
<proteinExistence type="predicted"/>
<dbReference type="AlphaFoldDB" id="A0A0K2S1N5"/>
<evidence type="ECO:0000256" key="2">
    <source>
        <dbReference type="ARBA" id="ARBA00022679"/>
    </source>
</evidence>
<dbReference type="Gene3D" id="3.40.50.150">
    <property type="entry name" value="Vaccinia Virus protein VP39"/>
    <property type="match status" value="1"/>
</dbReference>
<evidence type="ECO:0000256" key="1">
    <source>
        <dbReference type="ARBA" id="ARBA00022603"/>
    </source>
</evidence>
<dbReference type="GO" id="GO:0031167">
    <property type="term" value="P:rRNA methylation"/>
    <property type="evidence" value="ECO:0007669"/>
    <property type="project" value="InterPro"/>
</dbReference>
<keyword evidence="1 4" id="KW-0489">Methyltransferase</keyword>
<dbReference type="Pfam" id="PF03602">
    <property type="entry name" value="Cons_hypoth95"/>
    <property type="match status" value="1"/>
</dbReference>
<protein>
    <submittedName>
        <fullName evidence="4">Ribosomal RNA small subunit methyltransferase D</fullName>
    </submittedName>
</protein>
<dbReference type="PIRSF" id="PIRSF004553">
    <property type="entry name" value="CHP00095"/>
    <property type="match status" value="1"/>
</dbReference>
<dbReference type="RefSeq" id="WP_060824642.1">
    <property type="nucleotide sequence ID" value="NZ_AP014938.1"/>
</dbReference>
<dbReference type="InterPro" id="IPR029063">
    <property type="entry name" value="SAM-dependent_MTases_sf"/>
</dbReference>
<evidence type="ECO:0000256" key="3">
    <source>
        <dbReference type="SAM" id="MobiDB-lite"/>
    </source>
</evidence>
<dbReference type="GO" id="GO:0008168">
    <property type="term" value="F:methyltransferase activity"/>
    <property type="evidence" value="ECO:0007669"/>
    <property type="project" value="UniProtKB-KW"/>
</dbReference>
<evidence type="ECO:0000313" key="5">
    <source>
        <dbReference type="Proteomes" id="UP000066203"/>
    </source>
</evidence>